<reference evidence="3 4" key="1">
    <citation type="submission" date="2018-10" db="EMBL/GenBank/DDBJ databases">
        <title>Characterization and genome analysis of a novel bacterium Sphingobium yanoikuyae SJTF8 capable of degrading PAHs.</title>
        <authorList>
            <person name="Yin C."/>
            <person name="Xiong W."/>
            <person name="Liang R."/>
        </authorList>
    </citation>
    <scope>NUCLEOTIDE SEQUENCE [LARGE SCALE GENOMIC DNA]</scope>
    <source>
        <strain evidence="3 4">SJTF8</strain>
    </source>
</reference>
<comment type="similarity">
    <text evidence="1">Belongs to the ros/MucR family.</text>
</comment>
<proteinExistence type="inferred from homology"/>
<accession>A0A3G2UPX2</accession>
<sequence length="167" mass="18681">MQNENAQNRSLLSLTADIVRANISTKQVSTENLCDMIARVHAALSSLNEGGGSMALPRDAQPRPAVPIEESVQQDFIICLEDGKKLKTLKRHLRARYQMSPEDYRAKWGLPLDYPMAAPNYINQRRIAAQNNGLGRRPAKTVSVATAPEMLEKAKITGRKERRKKSQ</sequence>
<feature type="compositionally biased region" description="Basic and acidic residues" evidence="2">
    <location>
        <begin position="150"/>
        <end position="159"/>
    </location>
</feature>
<dbReference type="EMBL" id="CP033230">
    <property type="protein sequence ID" value="AYO77250.1"/>
    <property type="molecule type" value="Genomic_DNA"/>
</dbReference>
<organism evidence="3 4">
    <name type="scientific">Sphingobium yanoikuyae</name>
    <name type="common">Sphingomonas yanoikuyae</name>
    <dbReference type="NCBI Taxonomy" id="13690"/>
    <lineage>
        <taxon>Bacteria</taxon>
        <taxon>Pseudomonadati</taxon>
        <taxon>Pseudomonadota</taxon>
        <taxon>Alphaproteobacteria</taxon>
        <taxon>Sphingomonadales</taxon>
        <taxon>Sphingomonadaceae</taxon>
        <taxon>Sphingobium</taxon>
    </lineage>
</organism>
<dbReference type="GO" id="GO:0003677">
    <property type="term" value="F:DNA binding"/>
    <property type="evidence" value="ECO:0007669"/>
    <property type="project" value="InterPro"/>
</dbReference>
<dbReference type="InterPro" id="IPR008807">
    <property type="entry name" value="ROS_MUCR"/>
</dbReference>
<protein>
    <submittedName>
        <fullName evidence="3">Transcriptional regulator</fullName>
    </submittedName>
</protein>
<gene>
    <name evidence="3" type="ORF">EBF16_10320</name>
</gene>
<dbReference type="GO" id="GO:0006355">
    <property type="term" value="P:regulation of DNA-templated transcription"/>
    <property type="evidence" value="ECO:0007669"/>
    <property type="project" value="InterPro"/>
</dbReference>
<dbReference type="Gene3D" id="1.10.10.1550">
    <property type="entry name" value="ROS/MUCR transcriptional regulator protein"/>
    <property type="match status" value="1"/>
</dbReference>
<name>A0A3G2UPX2_SPHYA</name>
<dbReference type="InterPro" id="IPR041920">
    <property type="entry name" value="ROS/MUCR_sf"/>
</dbReference>
<evidence type="ECO:0000256" key="2">
    <source>
        <dbReference type="SAM" id="MobiDB-lite"/>
    </source>
</evidence>
<dbReference type="Pfam" id="PF05443">
    <property type="entry name" value="ROS_MUCR"/>
    <property type="match status" value="1"/>
</dbReference>
<dbReference type="Proteomes" id="UP000280708">
    <property type="component" value="Chromosome"/>
</dbReference>
<evidence type="ECO:0000313" key="4">
    <source>
        <dbReference type="Proteomes" id="UP000280708"/>
    </source>
</evidence>
<dbReference type="RefSeq" id="WP_069338856.1">
    <property type="nucleotide sequence ID" value="NZ_CP033230.1"/>
</dbReference>
<evidence type="ECO:0000313" key="3">
    <source>
        <dbReference type="EMBL" id="AYO77250.1"/>
    </source>
</evidence>
<feature type="region of interest" description="Disordered" evidence="2">
    <location>
        <begin position="134"/>
        <end position="167"/>
    </location>
</feature>
<evidence type="ECO:0000256" key="1">
    <source>
        <dbReference type="ARBA" id="ARBA00007031"/>
    </source>
</evidence>
<dbReference type="GO" id="GO:0008270">
    <property type="term" value="F:zinc ion binding"/>
    <property type="evidence" value="ECO:0007669"/>
    <property type="project" value="InterPro"/>
</dbReference>
<dbReference type="AlphaFoldDB" id="A0A3G2UPX2"/>